<dbReference type="InterPro" id="IPR051085">
    <property type="entry name" value="MB_O-acyltransferase"/>
</dbReference>
<evidence type="ECO:0000256" key="2">
    <source>
        <dbReference type="ARBA" id="ARBA00005182"/>
    </source>
</evidence>
<evidence type="ECO:0000256" key="14">
    <source>
        <dbReference type="SAM" id="Phobius"/>
    </source>
</evidence>
<dbReference type="Pfam" id="PF03062">
    <property type="entry name" value="MBOAT"/>
    <property type="match status" value="1"/>
</dbReference>
<feature type="transmembrane region" description="Helical" evidence="14">
    <location>
        <begin position="238"/>
        <end position="260"/>
    </location>
</feature>
<evidence type="ECO:0000256" key="9">
    <source>
        <dbReference type="ARBA" id="ARBA00022989"/>
    </source>
</evidence>
<proteinExistence type="inferred from homology"/>
<dbReference type="InterPro" id="IPR028362">
    <property type="entry name" value="AlgI"/>
</dbReference>
<feature type="transmembrane region" description="Helical" evidence="14">
    <location>
        <begin position="77"/>
        <end position="94"/>
    </location>
</feature>
<evidence type="ECO:0000256" key="11">
    <source>
        <dbReference type="ARBA" id="ARBA00023315"/>
    </source>
</evidence>
<reference evidence="15 16" key="1">
    <citation type="submission" date="2020-08" db="EMBL/GenBank/DDBJ databases">
        <title>Novel species isolated from subtropical streams in China.</title>
        <authorList>
            <person name="Lu H."/>
        </authorList>
    </citation>
    <scope>NUCLEOTIDE SEQUENCE [LARGE SCALE GENOMIC DNA]</scope>
    <source>
        <strain evidence="15 16">CY22W</strain>
    </source>
</reference>
<evidence type="ECO:0000256" key="4">
    <source>
        <dbReference type="ARBA" id="ARBA00016084"/>
    </source>
</evidence>
<keyword evidence="8" id="KW-0016">Alginate biosynthesis</keyword>
<dbReference type="Proteomes" id="UP000654304">
    <property type="component" value="Unassembled WGS sequence"/>
</dbReference>
<feature type="transmembrane region" description="Helical" evidence="14">
    <location>
        <begin position="40"/>
        <end position="65"/>
    </location>
</feature>
<evidence type="ECO:0000256" key="7">
    <source>
        <dbReference type="ARBA" id="ARBA00022692"/>
    </source>
</evidence>
<evidence type="ECO:0000313" key="15">
    <source>
        <dbReference type="EMBL" id="MBC3931772.1"/>
    </source>
</evidence>
<dbReference type="EMBL" id="JACOGD010000004">
    <property type="protein sequence ID" value="MBC3931772.1"/>
    <property type="molecule type" value="Genomic_DNA"/>
</dbReference>
<keyword evidence="10 13" id="KW-0472">Membrane</keyword>
<feature type="transmembrane region" description="Helical" evidence="14">
    <location>
        <begin position="366"/>
        <end position="386"/>
    </location>
</feature>
<evidence type="ECO:0000256" key="3">
    <source>
        <dbReference type="ARBA" id="ARBA00010323"/>
    </source>
</evidence>
<dbReference type="PANTHER" id="PTHR13285">
    <property type="entry name" value="ACYLTRANSFERASE"/>
    <property type="match status" value="1"/>
</dbReference>
<evidence type="ECO:0000256" key="10">
    <source>
        <dbReference type="ARBA" id="ARBA00023136"/>
    </source>
</evidence>
<name>A0ABR7A4E8_9BURK</name>
<comment type="pathway">
    <text evidence="2">Glycan biosynthesis; alginate biosynthesis.</text>
</comment>
<organism evidence="15 16">
    <name type="scientific">Undibacterium curvum</name>
    <dbReference type="NCBI Taxonomy" id="2762294"/>
    <lineage>
        <taxon>Bacteria</taxon>
        <taxon>Pseudomonadati</taxon>
        <taxon>Pseudomonadota</taxon>
        <taxon>Betaproteobacteria</taxon>
        <taxon>Burkholderiales</taxon>
        <taxon>Oxalobacteraceae</taxon>
        <taxon>Undibacterium</taxon>
    </lineage>
</organism>
<protein>
    <recommendedName>
        <fullName evidence="4">Probable alginate O-acetylase AlgI</fullName>
    </recommendedName>
    <alternativeName>
        <fullName evidence="12">Alginate biosynthesis protein AlgI</fullName>
    </alternativeName>
</protein>
<feature type="transmembrane region" description="Helical" evidence="14">
    <location>
        <begin position="438"/>
        <end position="462"/>
    </location>
</feature>
<evidence type="ECO:0000256" key="1">
    <source>
        <dbReference type="ARBA" id="ARBA00004651"/>
    </source>
</evidence>
<keyword evidence="5 13" id="KW-1003">Cell membrane</keyword>
<keyword evidence="7 14" id="KW-0812">Transmembrane</keyword>
<keyword evidence="16" id="KW-1185">Reference proteome</keyword>
<comment type="similarity">
    <text evidence="3 13">Belongs to the membrane-bound acyltransferase family.</text>
</comment>
<feature type="transmembrane region" description="Helical" evidence="14">
    <location>
        <begin position="195"/>
        <end position="217"/>
    </location>
</feature>
<evidence type="ECO:0000256" key="8">
    <source>
        <dbReference type="ARBA" id="ARBA00022841"/>
    </source>
</evidence>
<evidence type="ECO:0000256" key="13">
    <source>
        <dbReference type="PIRNR" id="PIRNR016636"/>
    </source>
</evidence>
<dbReference type="RefSeq" id="WP_186903500.1">
    <property type="nucleotide sequence ID" value="NZ_JACOGD010000004.1"/>
</dbReference>
<keyword evidence="6 13" id="KW-0808">Transferase</keyword>
<comment type="subcellular location">
    <subcellularLocation>
        <location evidence="1">Cell membrane</location>
        <topology evidence="1">Multi-pass membrane protein</topology>
    </subcellularLocation>
</comment>
<evidence type="ECO:0000256" key="5">
    <source>
        <dbReference type="ARBA" id="ARBA00022475"/>
    </source>
</evidence>
<evidence type="ECO:0000256" key="6">
    <source>
        <dbReference type="ARBA" id="ARBA00022679"/>
    </source>
</evidence>
<dbReference type="InterPro" id="IPR024194">
    <property type="entry name" value="Ac/AlaTfrase_AlgI/DltB"/>
</dbReference>
<feature type="transmembrane region" description="Helical" evidence="14">
    <location>
        <begin position="150"/>
        <end position="169"/>
    </location>
</feature>
<dbReference type="PANTHER" id="PTHR13285:SF23">
    <property type="entry name" value="TEICHOIC ACID D-ALANYLTRANSFERASE"/>
    <property type="match status" value="1"/>
</dbReference>
<dbReference type="InterPro" id="IPR004299">
    <property type="entry name" value="MBOAT_fam"/>
</dbReference>
<evidence type="ECO:0000256" key="12">
    <source>
        <dbReference type="ARBA" id="ARBA00031030"/>
    </source>
</evidence>
<gene>
    <name evidence="15" type="ORF">H8K43_08830</name>
</gene>
<accession>A0ABR7A4E8</accession>
<keyword evidence="11 13" id="KW-0012">Acyltransferase</keyword>
<dbReference type="PIRSF" id="PIRSF016636">
    <property type="entry name" value="AlgI_DltB"/>
    <property type="match status" value="1"/>
</dbReference>
<comment type="caution">
    <text evidence="15">The sequence shown here is derived from an EMBL/GenBank/DDBJ whole genome shotgun (WGS) entry which is preliminary data.</text>
</comment>
<keyword evidence="9 14" id="KW-1133">Transmembrane helix</keyword>
<evidence type="ECO:0000313" key="16">
    <source>
        <dbReference type="Proteomes" id="UP000654304"/>
    </source>
</evidence>
<sequence length="465" mass="53207">MVFASLEFLTLFLPLFFALYLVTPQNYRNHTLLVGSWIFYAWWTPKFLILIIALTLLAWGAAILIDKTQDEKWKTRWMAWAIVLNLASLVWYKYTNMLVSTLNEFLTGRQMEALPWEHVMLPIALSFTVLHAISYVVDVRRKVVPAQYDVLAFSAYMAMFPHLIAGPIVRYKVIDKELRERVFSMEKFSLGVRRFMIGFSMKVLIADTLAPVVALCFGLKHPGFWDAWIGCIAYTFQLYFDFAGYSAMAIGLGLMLGFHFEENFNNPYLAVSIQDFWRRWHQTLSSWLRDYLYISLGGNRQGPLRTYVNLMLTMAIGGLWHGGDNWNYLIWGIIQGTALCCDRAFTQRGYSMPDYASRALTMLTVMFAWTIFRASGFDSALGMWAGQLGLHGFGIQDEVILALRPMIILTFLIGLLCVVYPATPIAKRGGLGVMSWSMLWPVLTFSYGVIVLAGQKAVPFLYFQF</sequence>
<dbReference type="PIRSF" id="PIRSF500217">
    <property type="entry name" value="AlgI"/>
    <property type="match status" value="1"/>
</dbReference>
<feature type="transmembrane region" description="Helical" evidence="14">
    <location>
        <begin position="119"/>
        <end position="138"/>
    </location>
</feature>
<feature type="transmembrane region" description="Helical" evidence="14">
    <location>
        <begin position="406"/>
        <end position="426"/>
    </location>
</feature>